<proteinExistence type="predicted"/>
<dbReference type="EMBL" id="BSSU01000001">
    <property type="protein sequence ID" value="GLX80606.1"/>
    <property type="molecule type" value="Genomic_DNA"/>
</dbReference>
<reference evidence="1 2" key="1">
    <citation type="submission" date="2023-03" db="EMBL/GenBank/DDBJ databases">
        <title>Draft genome sequence of Thalassotalea eurytherma JCM 18482T.</title>
        <authorList>
            <person name="Sawabe T."/>
        </authorList>
    </citation>
    <scope>NUCLEOTIDE SEQUENCE [LARGE SCALE GENOMIC DNA]</scope>
    <source>
        <strain evidence="1 2">JCM 18482</strain>
    </source>
</reference>
<comment type="caution">
    <text evidence="1">The sequence shown here is derived from an EMBL/GenBank/DDBJ whole genome shotgun (WGS) entry which is preliminary data.</text>
</comment>
<evidence type="ECO:0000313" key="1">
    <source>
        <dbReference type="EMBL" id="GLX80606.1"/>
    </source>
</evidence>
<sequence length="54" mass="5933">MAALNLSPACIKTLFAVEAEPNRSNQHELNGVAQLKTILGLPRRPFNARFSIRG</sequence>
<evidence type="ECO:0000313" key="2">
    <source>
        <dbReference type="Proteomes" id="UP001157133"/>
    </source>
</evidence>
<name>A0ABQ6GXE4_9GAMM</name>
<organism evidence="1 2">
    <name type="scientific">Thalassotalea eurytherma</name>
    <dbReference type="NCBI Taxonomy" id="1144278"/>
    <lineage>
        <taxon>Bacteria</taxon>
        <taxon>Pseudomonadati</taxon>
        <taxon>Pseudomonadota</taxon>
        <taxon>Gammaproteobacteria</taxon>
        <taxon>Alteromonadales</taxon>
        <taxon>Colwelliaceae</taxon>
        <taxon>Thalassotalea</taxon>
    </lineage>
</organism>
<accession>A0ABQ6GXE4</accession>
<protein>
    <submittedName>
        <fullName evidence="1">Uncharacterized protein</fullName>
    </submittedName>
</protein>
<keyword evidence="2" id="KW-1185">Reference proteome</keyword>
<gene>
    <name evidence="1" type="ORF">theurythT_00580</name>
</gene>
<dbReference type="Proteomes" id="UP001157133">
    <property type="component" value="Unassembled WGS sequence"/>
</dbReference>